<evidence type="ECO:0000313" key="4">
    <source>
        <dbReference type="Proteomes" id="UP000324065"/>
    </source>
</evidence>
<comment type="caution">
    <text evidence="3">The sequence shown here is derived from an EMBL/GenBank/DDBJ whole genome shotgun (WGS) entry which is preliminary data.</text>
</comment>
<proteinExistence type="predicted"/>
<keyword evidence="1" id="KW-0778">Tellurium resistance</keyword>
<feature type="domain" description="TerD" evidence="2">
    <location>
        <begin position="28"/>
        <end position="160"/>
    </location>
</feature>
<dbReference type="GO" id="GO:0046690">
    <property type="term" value="P:response to tellurium ion"/>
    <property type="evidence" value="ECO:0007669"/>
    <property type="project" value="UniProtKB-KW"/>
</dbReference>
<organism evidence="3 4">
    <name type="scientific">Roseospira marina</name>
    <dbReference type="NCBI Taxonomy" id="140057"/>
    <lineage>
        <taxon>Bacteria</taxon>
        <taxon>Pseudomonadati</taxon>
        <taxon>Pseudomonadota</taxon>
        <taxon>Alphaproteobacteria</taxon>
        <taxon>Rhodospirillales</taxon>
        <taxon>Rhodospirillaceae</taxon>
        <taxon>Roseospira</taxon>
    </lineage>
</organism>
<accession>A0A5M6IC51</accession>
<dbReference type="InterPro" id="IPR017115">
    <property type="entry name" value="Tellurite_resistance_TerA"/>
</dbReference>
<dbReference type="OrthoDB" id="570928at2"/>
<dbReference type="PIRSF" id="PIRSF037118">
    <property type="entry name" value="Tellurite_resistance_TerA"/>
    <property type="match status" value="1"/>
</dbReference>
<dbReference type="RefSeq" id="WP_150062190.1">
    <property type="nucleotide sequence ID" value="NZ_JACHII010000004.1"/>
</dbReference>
<dbReference type="PANTHER" id="PTHR32097">
    <property type="entry name" value="CAMP-BINDING PROTEIN 1-RELATED"/>
    <property type="match status" value="1"/>
</dbReference>
<evidence type="ECO:0000259" key="2">
    <source>
        <dbReference type="Pfam" id="PF02342"/>
    </source>
</evidence>
<gene>
    <name evidence="3" type="ORF">F1188_09625</name>
</gene>
<dbReference type="CDD" id="cd06974">
    <property type="entry name" value="TerD_like"/>
    <property type="match status" value="2"/>
</dbReference>
<dbReference type="AlphaFoldDB" id="A0A5M6IC51"/>
<name>A0A5M6IC51_9PROT</name>
<evidence type="ECO:0000256" key="1">
    <source>
        <dbReference type="ARBA" id="ARBA00022686"/>
    </source>
</evidence>
<sequence>MTLLTLGANAPVPAGDLSVLIRHGSLSGAEIDVSAFLVTSAEKVRSDADMCFYGQPSVADGAVTLAGSGNGETRFAVAPSRIPAGVEKVIFTATIHENRATFGQLADIGVDVSGVQGQIPCAGMTETALILAELYLRNGAWKVRIVGQGFNGGLPALATHLGVEIADPAPAPASPPASTAPTPAPNTVNLSKVSLTKQNNAVNLKKDDGRFGKVRINLNWNQKTKKKGFFSRGSSGIDLDVGAFIETHDGKRDVVQALGNAFGDFSRPPYVKLLGDDRTGAVSDGEWLEINGDKWSEIKRVLVYAFIYEGVPNWQETDGVIRILVPGQPEIEVRMNEFGDRRAMCAVARLENDGGQVRVTREVTFHTGQRDMDEAYGWGFRWSAGRK</sequence>
<evidence type="ECO:0000313" key="3">
    <source>
        <dbReference type="EMBL" id="KAA5605860.1"/>
    </source>
</evidence>
<reference evidence="3 4" key="1">
    <citation type="submission" date="2019-09" db="EMBL/GenBank/DDBJ databases">
        <title>Genome sequence of Roseospira marina, one of the more divergent members of the non-sulfur purple photosynthetic bacterial family, the Rhodospirillaceae.</title>
        <authorList>
            <person name="Meyer T."/>
            <person name="Kyndt J."/>
        </authorList>
    </citation>
    <scope>NUCLEOTIDE SEQUENCE [LARGE SCALE GENOMIC DNA]</scope>
    <source>
        <strain evidence="3 4">DSM 15113</strain>
    </source>
</reference>
<dbReference type="InterPro" id="IPR051324">
    <property type="entry name" value="Stress/Tellurium_Resist"/>
</dbReference>
<keyword evidence="4" id="KW-1185">Reference proteome</keyword>
<dbReference type="Pfam" id="PF02342">
    <property type="entry name" value="TerD"/>
    <property type="match status" value="1"/>
</dbReference>
<dbReference type="Gene3D" id="2.60.60.30">
    <property type="entry name" value="sav2460 like domains"/>
    <property type="match status" value="2"/>
</dbReference>
<dbReference type="EMBL" id="VWPJ01000007">
    <property type="protein sequence ID" value="KAA5605860.1"/>
    <property type="molecule type" value="Genomic_DNA"/>
</dbReference>
<protein>
    <submittedName>
        <fullName evidence="3">Tellurium resistance protein TerA</fullName>
    </submittedName>
</protein>
<dbReference type="PANTHER" id="PTHR32097:SF3">
    <property type="entry name" value="TELLURITE RESISTANCE PROTEIN"/>
    <property type="match status" value="1"/>
</dbReference>
<dbReference type="InterPro" id="IPR003325">
    <property type="entry name" value="TerD"/>
</dbReference>
<dbReference type="Proteomes" id="UP000324065">
    <property type="component" value="Unassembled WGS sequence"/>
</dbReference>